<gene>
    <name evidence="2" type="ORF">GL286_06225</name>
</gene>
<keyword evidence="1" id="KW-0732">Signal</keyword>
<comment type="caution">
    <text evidence="2">The sequence shown here is derived from an EMBL/GenBank/DDBJ whole genome shotgun (WGS) entry which is preliminary data.</text>
</comment>
<protein>
    <submittedName>
        <fullName evidence="2">Uncharacterized protein</fullName>
    </submittedName>
</protein>
<feature type="signal peptide" evidence="1">
    <location>
        <begin position="1"/>
        <end position="32"/>
    </location>
</feature>
<keyword evidence="3" id="KW-1185">Reference proteome</keyword>
<dbReference type="AlphaFoldDB" id="A0A6L6J820"/>
<dbReference type="RefSeq" id="WP_170295071.1">
    <property type="nucleotide sequence ID" value="NZ_WMIE01000002.1"/>
</dbReference>
<accession>A0A6L6J820</accession>
<name>A0A6L6J820_9RHOB</name>
<evidence type="ECO:0000313" key="3">
    <source>
        <dbReference type="Proteomes" id="UP000478183"/>
    </source>
</evidence>
<organism evidence="2 3">
    <name type="scientific">Paracoccus aestuariivivens</name>
    <dbReference type="NCBI Taxonomy" id="1820333"/>
    <lineage>
        <taxon>Bacteria</taxon>
        <taxon>Pseudomonadati</taxon>
        <taxon>Pseudomonadota</taxon>
        <taxon>Alphaproteobacteria</taxon>
        <taxon>Rhodobacterales</taxon>
        <taxon>Paracoccaceae</taxon>
        <taxon>Paracoccus</taxon>
    </lineage>
</organism>
<evidence type="ECO:0000313" key="2">
    <source>
        <dbReference type="EMBL" id="MTH77318.1"/>
    </source>
</evidence>
<evidence type="ECO:0000256" key="1">
    <source>
        <dbReference type="SAM" id="SignalP"/>
    </source>
</evidence>
<proteinExistence type="predicted"/>
<dbReference type="Proteomes" id="UP000478183">
    <property type="component" value="Unassembled WGS sequence"/>
</dbReference>
<reference evidence="2 3" key="1">
    <citation type="submission" date="2019-11" db="EMBL/GenBank/DDBJ databases">
        <authorList>
            <person name="Dong K."/>
        </authorList>
    </citation>
    <scope>NUCLEOTIDE SEQUENCE [LARGE SCALE GENOMIC DNA]</scope>
    <source>
        <strain evidence="2 3">NBRC 111993</strain>
    </source>
</reference>
<feature type="chain" id="PRO_5026753091" evidence="1">
    <location>
        <begin position="33"/>
        <end position="163"/>
    </location>
</feature>
<dbReference type="EMBL" id="WMIE01000002">
    <property type="protein sequence ID" value="MTH77318.1"/>
    <property type="molecule type" value="Genomic_DNA"/>
</dbReference>
<sequence>MLHRFSTNGLILRKTLFAASIFLTAYSLPASAAPTWTFWSGPMSQYEGGLKLSSDNRISYGCTDFSSSYDIVVPGKHTGVASLYIDGKEFREVIMNAAPDGQSSNFHTRVTYEDTKSAKRSINNLIDALAAGREASLRSRDGITTYGSFPLNGSAKAKVCKID</sequence>